<proteinExistence type="predicted"/>
<comment type="caution">
    <text evidence="2">The sequence shown here is derived from an EMBL/GenBank/DDBJ whole genome shotgun (WGS) entry which is preliminary data.</text>
</comment>
<feature type="transmembrane region" description="Helical" evidence="1">
    <location>
        <begin position="157"/>
        <end position="176"/>
    </location>
</feature>
<dbReference type="Proteomes" id="UP001518872">
    <property type="component" value="Unassembled WGS sequence"/>
</dbReference>
<dbReference type="EMBL" id="JAFEUC010000024">
    <property type="protein sequence ID" value="MBM7080842.1"/>
    <property type="molecule type" value="Genomic_DNA"/>
</dbReference>
<name>A0ABS2J2T0_9ACTN</name>
<keyword evidence="1" id="KW-0472">Membrane</keyword>
<feature type="transmembrane region" description="Helical" evidence="1">
    <location>
        <begin position="99"/>
        <end position="119"/>
    </location>
</feature>
<dbReference type="RefSeq" id="WP_204928558.1">
    <property type="nucleotide sequence ID" value="NZ_JAFEUC010000024.1"/>
</dbReference>
<keyword evidence="1" id="KW-0812">Transmembrane</keyword>
<organism evidence="2 3">
    <name type="scientific">Micromonospora humida</name>
    <dbReference type="NCBI Taxonomy" id="2809018"/>
    <lineage>
        <taxon>Bacteria</taxon>
        <taxon>Bacillati</taxon>
        <taxon>Actinomycetota</taxon>
        <taxon>Actinomycetes</taxon>
        <taxon>Micromonosporales</taxon>
        <taxon>Micromonosporaceae</taxon>
        <taxon>Micromonospora</taxon>
    </lineage>
</organism>
<sequence length="192" mass="21132">MRVAVPHHLHGLLLRAPWWERSVAALGLLLLVDSFLPWYRLSWTVIRYGSGQETHHVNTATAWHSSSAWSLAVLLGVTAAVGHLTCGAATTRWRTRLRWLFLLTATTGLLVATVSWLAIPSVDAPGGYGFVAADEVAGGVRLGDIVRDRLHDREVNVAWGFYLAVFLMMALVLLMLQDIVRRADRRAATVAG</sequence>
<keyword evidence="1" id="KW-1133">Transmembrane helix</keyword>
<evidence type="ECO:0000313" key="3">
    <source>
        <dbReference type="Proteomes" id="UP001518872"/>
    </source>
</evidence>
<evidence type="ECO:0008006" key="4">
    <source>
        <dbReference type="Google" id="ProtNLM"/>
    </source>
</evidence>
<reference evidence="2 3" key="1">
    <citation type="submission" date="2021-02" db="EMBL/GenBank/DDBJ databases">
        <authorList>
            <person name="Ra J.-S."/>
        </authorList>
    </citation>
    <scope>NUCLEOTIDE SEQUENCE [LARGE SCALE GENOMIC DNA]</scope>
    <source>
        <strain evidence="2 3">MMS20-R1-14</strain>
    </source>
</reference>
<protein>
    <recommendedName>
        <fullName evidence="4">DUF1361 domain-containing protein</fullName>
    </recommendedName>
</protein>
<keyword evidence="3" id="KW-1185">Reference proteome</keyword>
<feature type="transmembrane region" description="Helical" evidence="1">
    <location>
        <begin position="68"/>
        <end position="87"/>
    </location>
</feature>
<evidence type="ECO:0000256" key="1">
    <source>
        <dbReference type="SAM" id="Phobius"/>
    </source>
</evidence>
<gene>
    <name evidence="2" type="ORF">JQX11_31470</name>
</gene>
<accession>A0ABS2J2T0</accession>
<evidence type="ECO:0000313" key="2">
    <source>
        <dbReference type="EMBL" id="MBM7080842.1"/>
    </source>
</evidence>